<dbReference type="EMBL" id="CAEZTS010000090">
    <property type="protein sequence ID" value="CAB4581582.1"/>
    <property type="molecule type" value="Genomic_DNA"/>
</dbReference>
<name>A0A6J6EY99_9ZZZZ</name>
<reference evidence="1" key="1">
    <citation type="submission" date="2020-05" db="EMBL/GenBank/DDBJ databases">
        <authorList>
            <person name="Chiriac C."/>
            <person name="Salcher M."/>
            <person name="Ghai R."/>
            <person name="Kavagutti S V."/>
        </authorList>
    </citation>
    <scope>NUCLEOTIDE SEQUENCE</scope>
</reference>
<proteinExistence type="predicted"/>
<organism evidence="1">
    <name type="scientific">freshwater metagenome</name>
    <dbReference type="NCBI Taxonomy" id="449393"/>
    <lineage>
        <taxon>unclassified sequences</taxon>
        <taxon>metagenomes</taxon>
        <taxon>ecological metagenomes</taxon>
    </lineage>
</organism>
<accession>A0A6J6EY99</accession>
<dbReference type="AlphaFoldDB" id="A0A6J6EY99"/>
<protein>
    <submittedName>
        <fullName evidence="1">Unannotated protein</fullName>
    </submittedName>
</protein>
<evidence type="ECO:0000313" key="1">
    <source>
        <dbReference type="EMBL" id="CAB4581582.1"/>
    </source>
</evidence>
<gene>
    <name evidence="1" type="ORF">UFOPK1722_01080</name>
</gene>
<sequence length="136" mass="14834">MSAWVSATAASNISTMRSPRAPSPRWARHVRNASMQRVANTASTNVAPDGYRVARSLTFLARYSSMALATSSRMATGSPHVLRRRASRPRASAMKASSRAVYLGLFMMVSFFDPGCPVSVVVDAGGRRHPQHDRRV</sequence>